<protein>
    <submittedName>
        <fullName evidence="1">Uncharacterized protein</fullName>
    </submittedName>
</protein>
<organism evidence="1 2">
    <name type="scientific">Dialister invisus</name>
    <dbReference type="NCBI Taxonomy" id="218538"/>
    <lineage>
        <taxon>Bacteria</taxon>
        <taxon>Bacillati</taxon>
        <taxon>Bacillota</taxon>
        <taxon>Negativicutes</taxon>
        <taxon>Veillonellales</taxon>
        <taxon>Veillonellaceae</taxon>
        <taxon>Dialister</taxon>
    </lineage>
</organism>
<dbReference type="EMBL" id="JABZMK010000057">
    <property type="protein sequence ID" value="MBF1129823.1"/>
    <property type="molecule type" value="Genomic_DNA"/>
</dbReference>
<dbReference type="Proteomes" id="UP000757890">
    <property type="component" value="Unassembled WGS sequence"/>
</dbReference>
<accession>A0A930BB22</accession>
<evidence type="ECO:0000313" key="1">
    <source>
        <dbReference type="EMBL" id="MBF1129823.1"/>
    </source>
</evidence>
<reference evidence="1" key="1">
    <citation type="submission" date="2020-04" db="EMBL/GenBank/DDBJ databases">
        <title>Deep metagenomics examines the oral microbiome during advanced dental caries in children, revealing novel taxa and co-occurrences with host molecules.</title>
        <authorList>
            <person name="Baker J.L."/>
            <person name="Morton J.T."/>
            <person name="Dinis M."/>
            <person name="Alvarez R."/>
            <person name="Tran N.C."/>
            <person name="Knight R."/>
            <person name="Edlund A."/>
        </authorList>
    </citation>
    <scope>NUCLEOTIDE SEQUENCE</scope>
    <source>
        <strain evidence="1">JCVI_32_bin.14</strain>
    </source>
</reference>
<name>A0A930BB22_9FIRM</name>
<dbReference type="AlphaFoldDB" id="A0A930BB22"/>
<comment type="caution">
    <text evidence="1">The sequence shown here is derived from an EMBL/GenBank/DDBJ whole genome shotgun (WGS) entry which is preliminary data.</text>
</comment>
<gene>
    <name evidence="1" type="ORF">HXL70_07255</name>
</gene>
<sequence length="99" mass="11646">MDKNWENVKMLANKLEWFNERHPTYQSIFVEFGENTDEKKELIEDRESVDKLIELFGKEVAAAARELVKIRKEIQRAAEADDIPTLLRAIADRTDLKNR</sequence>
<proteinExistence type="predicted"/>
<evidence type="ECO:0000313" key="2">
    <source>
        <dbReference type="Proteomes" id="UP000757890"/>
    </source>
</evidence>